<protein>
    <submittedName>
        <fullName evidence="1">Uncharacterized protein</fullName>
    </submittedName>
</protein>
<dbReference type="PANTHER" id="PTHR46586">
    <property type="entry name" value="ANKYRIN REPEAT-CONTAINING PROTEIN"/>
    <property type="match status" value="1"/>
</dbReference>
<dbReference type="HOGENOM" id="CLU_988560_0_0_1"/>
<reference evidence="2" key="1">
    <citation type="journal article" date="2006" name="Science">
        <title>Phytophthora genome sequences uncover evolutionary origins and mechanisms of pathogenesis.</title>
        <authorList>
            <person name="Tyler B.M."/>
            <person name="Tripathy S."/>
            <person name="Zhang X."/>
            <person name="Dehal P."/>
            <person name="Jiang R.H."/>
            <person name="Aerts A."/>
            <person name="Arredondo F.D."/>
            <person name="Baxter L."/>
            <person name="Bensasson D."/>
            <person name="Beynon J.L."/>
            <person name="Chapman J."/>
            <person name="Damasceno C.M."/>
            <person name="Dorrance A.E."/>
            <person name="Dou D."/>
            <person name="Dickerman A.W."/>
            <person name="Dubchak I.L."/>
            <person name="Garbelotto M."/>
            <person name="Gijzen M."/>
            <person name="Gordon S.G."/>
            <person name="Govers F."/>
            <person name="Grunwald N.J."/>
            <person name="Huang W."/>
            <person name="Ivors K.L."/>
            <person name="Jones R.W."/>
            <person name="Kamoun S."/>
            <person name="Krampis K."/>
            <person name="Lamour K.H."/>
            <person name="Lee M.K."/>
            <person name="McDonald W.H."/>
            <person name="Medina M."/>
            <person name="Meijer H.J."/>
            <person name="Nordberg E.K."/>
            <person name="Maclean D.J."/>
            <person name="Ospina-Giraldo M.D."/>
            <person name="Morris P.F."/>
            <person name="Phuntumart V."/>
            <person name="Putnam N.H."/>
            <person name="Rash S."/>
            <person name="Rose J.K."/>
            <person name="Sakihama Y."/>
            <person name="Salamov A.A."/>
            <person name="Savidor A."/>
            <person name="Scheuring C.F."/>
            <person name="Smith B.M."/>
            <person name="Sobral B.W."/>
            <person name="Terry A."/>
            <person name="Torto-Alalibo T.A."/>
            <person name="Win J."/>
            <person name="Xu Z."/>
            <person name="Zhang H."/>
            <person name="Grigoriev I.V."/>
            <person name="Rokhsar D.S."/>
            <person name="Boore J.L."/>
        </authorList>
    </citation>
    <scope>NUCLEOTIDE SEQUENCE [LARGE SCALE GENOMIC DNA]</scope>
    <source>
        <strain evidence="2">Pr102</strain>
    </source>
</reference>
<evidence type="ECO:0000313" key="1">
    <source>
        <dbReference type="EnsemblProtists" id="Phyra84121"/>
    </source>
</evidence>
<dbReference type="InterPro" id="IPR036770">
    <property type="entry name" value="Ankyrin_rpt-contain_sf"/>
</dbReference>
<dbReference type="AlphaFoldDB" id="H3H1J8"/>
<name>H3H1J8_PHYRM</name>
<accession>H3H1J8</accession>
<dbReference type="Proteomes" id="UP000005238">
    <property type="component" value="Unassembled WGS sequence"/>
</dbReference>
<dbReference type="InParanoid" id="H3H1J8"/>
<reference evidence="1" key="2">
    <citation type="submission" date="2015-06" db="UniProtKB">
        <authorList>
            <consortium name="EnsemblProtists"/>
        </authorList>
    </citation>
    <scope>IDENTIFICATION</scope>
    <source>
        <strain evidence="1">Pr102</strain>
    </source>
</reference>
<dbReference type="SUPFAM" id="SSF48403">
    <property type="entry name" value="Ankyrin repeat"/>
    <property type="match status" value="1"/>
</dbReference>
<dbReference type="EMBL" id="DS566101">
    <property type="status" value="NOT_ANNOTATED_CDS"/>
    <property type="molecule type" value="Genomic_DNA"/>
</dbReference>
<dbReference type="VEuPathDB" id="FungiDB:KRP23_8410"/>
<evidence type="ECO:0000313" key="2">
    <source>
        <dbReference type="Proteomes" id="UP000005238"/>
    </source>
</evidence>
<sequence>MFAMTVEEAAVEAAATNDIEWLERLLARIDIDDDRDEIGCKATDIAAAHGYNDVIKTIDRWWVGAGYEPTFLCQRALFNAVAGGHQETVRVLLSDWYVMELYEAHFEGDDPEQTYDFDMVEALELAVNNKDDKIIWVLCELNDCPGKIFKWAAEHDDFQVFHGVFHFHYLDDMDNLGRREMIDFLYAHDCGHKDESFGSAFCAAAASGPMEVLKLFYDKEHFDASTLEGAFASAARTSQLEIMKFLQSKQDFSSSAINKAFVAAACFGQTEAAKYLCSIEGH</sequence>
<dbReference type="InterPro" id="IPR052050">
    <property type="entry name" value="SecEffector_AnkRepeat"/>
</dbReference>
<organism evidence="1 2">
    <name type="scientific">Phytophthora ramorum</name>
    <name type="common">Sudden oak death agent</name>
    <dbReference type="NCBI Taxonomy" id="164328"/>
    <lineage>
        <taxon>Eukaryota</taxon>
        <taxon>Sar</taxon>
        <taxon>Stramenopiles</taxon>
        <taxon>Oomycota</taxon>
        <taxon>Peronosporomycetes</taxon>
        <taxon>Peronosporales</taxon>
        <taxon>Peronosporaceae</taxon>
        <taxon>Phytophthora</taxon>
    </lineage>
</organism>
<dbReference type="eggNOG" id="ENOG502SXYB">
    <property type="taxonomic scope" value="Eukaryota"/>
</dbReference>
<dbReference type="VEuPathDB" id="FungiDB:KRP22_9963"/>
<dbReference type="EnsemblProtists" id="Phyra84121">
    <property type="protein sequence ID" value="Phyra84121"/>
    <property type="gene ID" value="Phyra84121"/>
</dbReference>
<proteinExistence type="predicted"/>
<dbReference type="PANTHER" id="PTHR46586:SF3">
    <property type="entry name" value="ANKYRIN REPEAT-CONTAINING PROTEIN"/>
    <property type="match status" value="1"/>
</dbReference>
<dbReference type="Gene3D" id="1.25.40.20">
    <property type="entry name" value="Ankyrin repeat-containing domain"/>
    <property type="match status" value="1"/>
</dbReference>
<keyword evidence="2" id="KW-1185">Reference proteome</keyword>